<dbReference type="EMBL" id="CAWUON010000018">
    <property type="protein sequence ID" value="CAK7266387.1"/>
    <property type="molecule type" value="Genomic_DNA"/>
</dbReference>
<dbReference type="InterPro" id="IPR001810">
    <property type="entry name" value="F-box_dom"/>
</dbReference>
<dbReference type="Proteomes" id="UP001642502">
    <property type="component" value="Unassembled WGS sequence"/>
</dbReference>
<proteinExistence type="predicted"/>
<dbReference type="SUPFAM" id="SSF141255">
    <property type="entry name" value="YccV-like"/>
    <property type="match status" value="1"/>
</dbReference>
<dbReference type="InterPro" id="IPR036047">
    <property type="entry name" value="F-box-like_dom_sf"/>
</dbReference>
<gene>
    <name evidence="3" type="ORF">SEPCBS119000_002003</name>
</gene>
<feature type="compositionally biased region" description="Polar residues" evidence="1">
    <location>
        <begin position="350"/>
        <end position="361"/>
    </location>
</feature>
<dbReference type="InterPro" id="IPR011722">
    <property type="entry name" value="Hemimethylated_DNA-bd_dom"/>
</dbReference>
<dbReference type="PROSITE" id="PS50181">
    <property type="entry name" value="FBOX"/>
    <property type="match status" value="1"/>
</dbReference>
<dbReference type="SMART" id="SM00992">
    <property type="entry name" value="YccV-like"/>
    <property type="match status" value="1"/>
</dbReference>
<feature type="compositionally biased region" description="Acidic residues" evidence="1">
    <location>
        <begin position="675"/>
        <end position="703"/>
    </location>
</feature>
<protein>
    <recommendedName>
        <fullName evidence="2">F-box domain-containing protein</fullName>
    </recommendedName>
</protein>
<evidence type="ECO:0000313" key="4">
    <source>
        <dbReference type="Proteomes" id="UP001642502"/>
    </source>
</evidence>
<feature type="compositionally biased region" description="Basic and acidic residues" evidence="1">
    <location>
        <begin position="304"/>
        <end position="318"/>
    </location>
</feature>
<sequence length="780" mass="89016">MANFDDFPDELIVAIFKLLDSEDIVDVVQLVSRRFYHLCQEPKLWLDRCRSDYEFWSMPFRKRLAQAGRTNSGPWKEVWMNRRRGDAMTQWYLDRVLESKVKRMWYLEAICRRGLNAKDVLLDQMDLEDDATDDVLARRYYASVALASINRGLAVEEWCKVRADCQGFQSLDRALGAFDMFVLHDGDMDVDRIEEELDDLANQFRQTVTHPSLEEMTVRQKALALVRWIRARRLAGMDNADECYRDIRNCLIGQALEDPDHPSLPIISSAIFVSIGERIGLRAFCCAAPGHVFVTVLGNPGETVDGKPLDPETRRSPRPEPPIIRRPTFQERLMESEGDEHDILLEDDSTWQTPPLSSQPGSPIAVAPEPELPFGLLQTPVQQPQPPPRSSLPDDGRRMYLDPYSHDCEVTMQRLRESIAGVSWTSDDTHELLLLPTPTASIVLRTVVNLDASFATANELVDEPILVEELLWLSRGSQDMNKESLKYAMLWASLLLQPLNSVSWHRQLEKLMQRIGNTFSEDVWIIQRYLVPLYERHMAIINGTNQALQAPGGRGGNRHNFAGANGFNRTPAPEMDLDEDEDLEWARRLQQQRYQLSLADPTVMGVMVHNLDQRRPVVSRRYTQEIHDNVHYFVGQVFRHRRFHFVAIINGWSLDDPASLHFPDAVLPRPRNEGAEGEDGDDSDESDESDGSEDSDPVSDTDTEAATVAAASSRSRKSVFYTCLRSGAEKQVVAQHNIEILTDPLKIPDSLMFLAGKNFKRFDWETCTFVSNLREFYPDD</sequence>
<evidence type="ECO:0000313" key="3">
    <source>
        <dbReference type="EMBL" id="CAK7266387.1"/>
    </source>
</evidence>
<dbReference type="Pfam" id="PF12937">
    <property type="entry name" value="F-box-like"/>
    <property type="match status" value="1"/>
</dbReference>
<accession>A0ABP0DH21</accession>
<evidence type="ECO:0000259" key="2">
    <source>
        <dbReference type="PROSITE" id="PS50181"/>
    </source>
</evidence>
<dbReference type="InterPro" id="IPR036623">
    <property type="entry name" value="Hemimethylated_DNA-bd_sf"/>
</dbReference>
<dbReference type="Gene3D" id="1.20.1280.50">
    <property type="match status" value="1"/>
</dbReference>
<name>A0ABP0DH21_9PEZI</name>
<feature type="region of interest" description="Disordered" evidence="1">
    <location>
        <begin position="297"/>
        <end position="330"/>
    </location>
</feature>
<feature type="region of interest" description="Disordered" evidence="1">
    <location>
        <begin position="349"/>
        <end position="398"/>
    </location>
</feature>
<dbReference type="Pfam" id="PF13369">
    <property type="entry name" value="Transglut_core2"/>
    <property type="match status" value="1"/>
</dbReference>
<comment type="caution">
    <text evidence="3">The sequence shown here is derived from an EMBL/GenBank/DDBJ whole genome shotgun (WGS) entry which is preliminary data.</text>
</comment>
<dbReference type="InterPro" id="IPR032698">
    <property type="entry name" value="SirB1_N"/>
</dbReference>
<reference evidence="3 4" key="1">
    <citation type="submission" date="2024-01" db="EMBL/GenBank/DDBJ databases">
        <authorList>
            <person name="Allen C."/>
            <person name="Tagirdzhanova G."/>
        </authorList>
    </citation>
    <scope>NUCLEOTIDE SEQUENCE [LARGE SCALE GENOMIC DNA]</scope>
    <source>
        <strain evidence="3 4">CBS 119000</strain>
    </source>
</reference>
<keyword evidence="4" id="KW-1185">Reference proteome</keyword>
<organism evidence="3 4">
    <name type="scientific">Sporothrix epigloea</name>
    <dbReference type="NCBI Taxonomy" id="1892477"/>
    <lineage>
        <taxon>Eukaryota</taxon>
        <taxon>Fungi</taxon>
        <taxon>Dikarya</taxon>
        <taxon>Ascomycota</taxon>
        <taxon>Pezizomycotina</taxon>
        <taxon>Sordariomycetes</taxon>
        <taxon>Sordariomycetidae</taxon>
        <taxon>Ophiostomatales</taxon>
        <taxon>Ophiostomataceae</taxon>
        <taxon>Sporothrix</taxon>
    </lineage>
</organism>
<dbReference type="SUPFAM" id="SSF81383">
    <property type="entry name" value="F-box domain"/>
    <property type="match status" value="1"/>
</dbReference>
<feature type="region of interest" description="Disordered" evidence="1">
    <location>
        <begin position="664"/>
        <end position="710"/>
    </location>
</feature>
<feature type="domain" description="F-box" evidence="2">
    <location>
        <begin position="1"/>
        <end position="48"/>
    </location>
</feature>
<evidence type="ECO:0000256" key="1">
    <source>
        <dbReference type="SAM" id="MobiDB-lite"/>
    </source>
</evidence>